<reference evidence="1" key="1">
    <citation type="submission" date="2023-06" db="EMBL/GenBank/DDBJ databases">
        <title>Survivors Of The Sea: Transcriptome response of Skeletonema marinoi to long-term dormancy.</title>
        <authorList>
            <person name="Pinder M.I.M."/>
            <person name="Kourtchenko O."/>
            <person name="Robertson E.K."/>
            <person name="Larsson T."/>
            <person name="Maumus F."/>
            <person name="Osuna-Cruz C.M."/>
            <person name="Vancaester E."/>
            <person name="Stenow R."/>
            <person name="Vandepoele K."/>
            <person name="Ploug H."/>
            <person name="Bruchert V."/>
            <person name="Godhe A."/>
            <person name="Topel M."/>
        </authorList>
    </citation>
    <scope>NUCLEOTIDE SEQUENCE</scope>
    <source>
        <strain evidence="1">R05AC</strain>
    </source>
</reference>
<organism evidence="1 2">
    <name type="scientific">Skeletonema marinoi</name>
    <dbReference type="NCBI Taxonomy" id="267567"/>
    <lineage>
        <taxon>Eukaryota</taxon>
        <taxon>Sar</taxon>
        <taxon>Stramenopiles</taxon>
        <taxon>Ochrophyta</taxon>
        <taxon>Bacillariophyta</taxon>
        <taxon>Coscinodiscophyceae</taxon>
        <taxon>Thalassiosirophycidae</taxon>
        <taxon>Thalassiosirales</taxon>
        <taxon>Skeletonemataceae</taxon>
        <taxon>Skeletonema</taxon>
        <taxon>Skeletonema marinoi-dohrnii complex</taxon>
    </lineage>
</organism>
<sequence length="76" mass="8722">MSTEINYLKSSLQEKEDAISKMGASVQGDGVAKEEKEQVFAELMFLSKSFQELESSLETNRQNYEECIQSLRKRQP</sequence>
<evidence type="ECO:0000313" key="1">
    <source>
        <dbReference type="EMBL" id="KAK1733915.1"/>
    </source>
</evidence>
<dbReference type="EMBL" id="JATAAI010000043">
    <property type="protein sequence ID" value="KAK1733915.1"/>
    <property type="molecule type" value="Genomic_DNA"/>
</dbReference>
<gene>
    <name evidence="1" type="ORF">QTG54_015442</name>
</gene>
<evidence type="ECO:0000313" key="2">
    <source>
        <dbReference type="Proteomes" id="UP001224775"/>
    </source>
</evidence>
<accession>A0AAD8XV06</accession>
<proteinExistence type="predicted"/>
<comment type="caution">
    <text evidence="1">The sequence shown here is derived from an EMBL/GenBank/DDBJ whole genome shotgun (WGS) entry which is preliminary data.</text>
</comment>
<keyword evidence="2" id="KW-1185">Reference proteome</keyword>
<dbReference type="Proteomes" id="UP001224775">
    <property type="component" value="Unassembled WGS sequence"/>
</dbReference>
<protein>
    <submittedName>
        <fullName evidence="1">Uncharacterized protein</fullName>
    </submittedName>
</protein>
<dbReference type="AlphaFoldDB" id="A0AAD8XV06"/>
<name>A0AAD8XV06_9STRA</name>